<dbReference type="Proteomes" id="UP001174694">
    <property type="component" value="Unassembled WGS sequence"/>
</dbReference>
<evidence type="ECO:0000313" key="2">
    <source>
        <dbReference type="EMBL" id="KAJ9133510.1"/>
    </source>
</evidence>
<accession>A0AA38VHS5</accession>
<feature type="region of interest" description="Disordered" evidence="1">
    <location>
        <begin position="1"/>
        <end position="21"/>
    </location>
</feature>
<protein>
    <submittedName>
        <fullName evidence="2">Uncharacterized protein</fullName>
    </submittedName>
</protein>
<feature type="region of interest" description="Disordered" evidence="1">
    <location>
        <begin position="148"/>
        <end position="168"/>
    </location>
</feature>
<feature type="compositionally biased region" description="Low complexity" evidence="1">
    <location>
        <begin position="39"/>
        <end position="52"/>
    </location>
</feature>
<gene>
    <name evidence="2" type="ORF">NKR23_g10662</name>
</gene>
<sequence length="510" mass="54461">MSLNSLHTTLPESNDPFGFDSCDPGMLDGHFAETIINHSSSGSEPIDSISDSLQQEGTGGLEDSMWGAEPIGSFSVFDEFIEDPKSATGEADGVEGMQSSQQINDDGVPRGEAQRVAIWNSSSSAFAATGSSVATFDSQTDLYLAASPPVSAAENQRDQKKPVSDGLGINVPSDEFKTSRPQAAAPLLQADLTQALPTSRALLGENNEVEALETNKPAYFPRLGLAALTEHTGRVKLWKMQKSQHIQLCYEPAVQMLNRTLEGSVGQTMVSDLDEIMSEVEKSVHLTSPLIRPDAELLSFVSRLQYMSQWQGHRLFRSLEACLINHLEDIRLYGEYEGKRVSWYRQYGYGLVFGAEGFDLVALKAPGRGTGLGQLYASAPSPMAAMDMTALASHAPCLHSPAQTGPHIFNRSGNVGVGSSYGANPLSRRIQQQAPAARAAPVPSNGFSSAVMTSSYFSTGGSTTMQAQGPNHGQQAHCLPGMAKRRAPDGGLARPRPGVPHGMPDGAGTY</sequence>
<evidence type="ECO:0000256" key="1">
    <source>
        <dbReference type="SAM" id="MobiDB-lite"/>
    </source>
</evidence>
<evidence type="ECO:0000313" key="3">
    <source>
        <dbReference type="Proteomes" id="UP001174694"/>
    </source>
</evidence>
<name>A0AA38VHS5_9PEZI</name>
<feature type="compositionally biased region" description="Polar residues" evidence="1">
    <location>
        <begin position="1"/>
        <end position="12"/>
    </location>
</feature>
<feature type="region of interest" description="Disordered" evidence="1">
    <location>
        <begin position="485"/>
        <end position="510"/>
    </location>
</feature>
<reference evidence="2" key="1">
    <citation type="submission" date="2022-07" db="EMBL/GenBank/DDBJ databases">
        <title>Fungi with potential for degradation of polypropylene.</title>
        <authorList>
            <person name="Gostincar C."/>
        </authorList>
    </citation>
    <scope>NUCLEOTIDE SEQUENCE</scope>
    <source>
        <strain evidence="2">EXF-13308</strain>
    </source>
</reference>
<feature type="region of interest" description="Disordered" evidence="1">
    <location>
        <begin position="37"/>
        <end position="65"/>
    </location>
</feature>
<feature type="region of interest" description="Disordered" evidence="1">
    <location>
        <begin position="87"/>
        <end position="107"/>
    </location>
</feature>
<organism evidence="2 3">
    <name type="scientific">Pleurostoma richardsiae</name>
    <dbReference type="NCBI Taxonomy" id="41990"/>
    <lineage>
        <taxon>Eukaryota</taxon>
        <taxon>Fungi</taxon>
        <taxon>Dikarya</taxon>
        <taxon>Ascomycota</taxon>
        <taxon>Pezizomycotina</taxon>
        <taxon>Sordariomycetes</taxon>
        <taxon>Sordariomycetidae</taxon>
        <taxon>Calosphaeriales</taxon>
        <taxon>Pleurostomataceae</taxon>
        <taxon>Pleurostoma</taxon>
    </lineage>
</organism>
<dbReference type="EMBL" id="JANBVO010000049">
    <property type="protein sequence ID" value="KAJ9133510.1"/>
    <property type="molecule type" value="Genomic_DNA"/>
</dbReference>
<dbReference type="AlphaFoldDB" id="A0AA38VHS5"/>
<proteinExistence type="predicted"/>
<comment type="caution">
    <text evidence="2">The sequence shown here is derived from an EMBL/GenBank/DDBJ whole genome shotgun (WGS) entry which is preliminary data.</text>
</comment>
<keyword evidence="3" id="KW-1185">Reference proteome</keyword>